<feature type="domain" description="Metallo-beta-lactamase" evidence="1">
    <location>
        <begin position="46"/>
        <end position="259"/>
    </location>
</feature>
<dbReference type="Pfam" id="PF00753">
    <property type="entry name" value="Lactamase_B"/>
    <property type="match status" value="1"/>
</dbReference>
<dbReference type="Proteomes" id="UP000323380">
    <property type="component" value="Unassembled WGS sequence"/>
</dbReference>
<dbReference type="SMART" id="SM00849">
    <property type="entry name" value="Lactamase_B"/>
    <property type="match status" value="1"/>
</dbReference>
<dbReference type="InterPro" id="IPR036388">
    <property type="entry name" value="WH-like_DNA-bd_sf"/>
</dbReference>
<dbReference type="GO" id="GO:0016787">
    <property type="term" value="F:hydrolase activity"/>
    <property type="evidence" value="ECO:0007669"/>
    <property type="project" value="UniProtKB-KW"/>
</dbReference>
<organism evidence="2 3">
    <name type="scientific">Actinomadura chibensis</name>
    <dbReference type="NCBI Taxonomy" id="392828"/>
    <lineage>
        <taxon>Bacteria</taxon>
        <taxon>Bacillati</taxon>
        <taxon>Actinomycetota</taxon>
        <taxon>Actinomycetes</taxon>
        <taxon>Streptosporangiales</taxon>
        <taxon>Thermomonosporaceae</taxon>
        <taxon>Actinomadura</taxon>
    </lineage>
</organism>
<evidence type="ECO:0000259" key="1">
    <source>
        <dbReference type="SMART" id="SM00849"/>
    </source>
</evidence>
<dbReference type="Gene3D" id="1.10.10.10">
    <property type="entry name" value="Winged helix-like DNA-binding domain superfamily/Winged helix DNA-binding domain"/>
    <property type="match status" value="1"/>
</dbReference>
<dbReference type="RefSeq" id="WP_067887999.1">
    <property type="nucleotide sequence ID" value="NZ_VSFG01000008.1"/>
</dbReference>
<dbReference type="InterPro" id="IPR036866">
    <property type="entry name" value="RibonucZ/Hydroxyglut_hydro"/>
</dbReference>
<evidence type="ECO:0000313" key="2">
    <source>
        <dbReference type="EMBL" id="TYB42337.1"/>
    </source>
</evidence>
<dbReference type="CDD" id="cd07725">
    <property type="entry name" value="TTHA1429-like_MBL-fold"/>
    <property type="match status" value="1"/>
</dbReference>
<keyword evidence="2" id="KW-0378">Hydrolase</keyword>
<keyword evidence="3" id="KW-1185">Reference proteome</keyword>
<accession>A0A5D0ND70</accession>
<comment type="caution">
    <text evidence="2">The sequence shown here is derived from an EMBL/GenBank/DDBJ whole genome shotgun (WGS) entry which is preliminary data.</text>
</comment>
<name>A0A5D0ND70_9ACTN</name>
<proteinExistence type="predicted"/>
<dbReference type="InterPro" id="IPR050662">
    <property type="entry name" value="Sec-metab_biosynth-thioest"/>
</dbReference>
<dbReference type="PANTHER" id="PTHR23131">
    <property type="entry name" value="ENDORIBONUCLEASE LACTB2"/>
    <property type="match status" value="1"/>
</dbReference>
<dbReference type="InterPro" id="IPR001279">
    <property type="entry name" value="Metallo-B-lactamas"/>
</dbReference>
<reference evidence="2 3" key="1">
    <citation type="submission" date="2019-08" db="EMBL/GenBank/DDBJ databases">
        <title>Actinomadura sp. nov. CYP1-5 isolated from mountain soil.</title>
        <authorList>
            <person name="Songsumanus A."/>
            <person name="Kuncharoen N."/>
            <person name="Kudo T."/>
            <person name="Yuki M."/>
            <person name="Igarashi Y."/>
            <person name="Tanasupawat S."/>
        </authorList>
    </citation>
    <scope>NUCLEOTIDE SEQUENCE [LARGE SCALE GENOMIC DNA]</scope>
    <source>
        <strain evidence="2 3">JCM 14158</strain>
    </source>
</reference>
<protein>
    <submittedName>
        <fullName evidence="2">MBL fold metallo-hydrolase</fullName>
    </submittedName>
</protein>
<dbReference type="AlphaFoldDB" id="A0A5D0ND70"/>
<evidence type="ECO:0000313" key="3">
    <source>
        <dbReference type="Proteomes" id="UP000323380"/>
    </source>
</evidence>
<dbReference type="PANTHER" id="PTHR23131:SF4">
    <property type="entry name" value="METALLO-BETA-LACTAMASE SUPERFAMILY POTEIN"/>
    <property type="match status" value="1"/>
</dbReference>
<dbReference type="STRING" id="1220554.GCA_001552135_01897"/>
<sequence>MSEHEPGPVSRVQWEAWRRRLIPPVEDLGGGLWSIPVPLPLEALRYVLVYALELPDGVAVIDAGWDTGEAWDALTAGLGAAGFGVADVRAVLVTHIHPDHYGLAHRIREESGAWVGLHPADAALLEVRYDDVDTLIEDNRVLLERIGTPDEQARELARASMGMRRFVSVARPDRLIEDGQRLGLPGWDLRAVWTPGHSPGHLCFTDPGRGLLFSGDHVLPKITPNISMHPQQRANPLQDFFDSLRRVAGLDVRDVLPAHEYRFADLPGRVAHLLEHHEERLEEIEKALRERPGADCWQISSGLTWSRPWTSFDTHSKRAATGETLAHMLLLEQRGRLVRSGGRPERWWPPELLPGTL</sequence>
<dbReference type="SUPFAM" id="SSF56281">
    <property type="entry name" value="Metallo-hydrolase/oxidoreductase"/>
    <property type="match status" value="1"/>
</dbReference>
<gene>
    <name evidence="2" type="ORF">FXF69_31465</name>
</gene>
<dbReference type="EMBL" id="VSFG01000008">
    <property type="protein sequence ID" value="TYB42337.1"/>
    <property type="molecule type" value="Genomic_DNA"/>
</dbReference>
<dbReference type="Gene3D" id="3.60.15.10">
    <property type="entry name" value="Ribonuclease Z/Hydroxyacylglutathione hydrolase-like"/>
    <property type="match status" value="1"/>
</dbReference>